<dbReference type="EMBL" id="MF479730">
    <property type="protein sequence ID" value="ASU00591.1"/>
    <property type="molecule type" value="Genomic_DNA"/>
</dbReference>
<evidence type="ECO:0000313" key="2">
    <source>
        <dbReference type="Proteomes" id="UP000221110"/>
    </source>
</evidence>
<name>A0A223LFR6_9CAUD</name>
<organism evidence="1 2">
    <name type="scientific">Aeromonas phage AS-gz</name>
    <dbReference type="NCBI Taxonomy" id="2026082"/>
    <lineage>
        <taxon>Viruses</taxon>
        <taxon>Duplodnaviria</taxon>
        <taxon>Heunggongvirae</taxon>
        <taxon>Uroviricota</taxon>
        <taxon>Caudoviricetes</taxon>
        <taxon>Pantevenvirales</taxon>
        <taxon>Straboviridae</taxon>
        <taxon>Tulanevirus</taxon>
        <taxon>Tulanevirus asgz</taxon>
    </lineage>
</organism>
<keyword evidence="2" id="KW-1185">Reference proteome</keyword>
<accession>A0A223LFR6</accession>
<reference evidence="1 2" key="1">
    <citation type="submission" date="2017-07" db="EMBL/GenBank/DDBJ databases">
        <title>In vitro design and evaluation of phage cocktails against multidrug-resistant Aeromonas salmonicida.</title>
        <authorList>
            <person name="Chen L."/>
            <person name="Yuan S."/>
            <person name="Ma Y."/>
        </authorList>
    </citation>
    <scope>NUCLEOTIDE SEQUENCE [LARGE SCALE GENOMIC DNA]</scope>
</reference>
<dbReference type="Proteomes" id="UP000221110">
    <property type="component" value="Segment"/>
</dbReference>
<dbReference type="GeneID" id="40089412"/>
<evidence type="ECO:0000313" key="1">
    <source>
        <dbReference type="EMBL" id="ASU00591.1"/>
    </source>
</evidence>
<proteinExistence type="predicted"/>
<dbReference type="RefSeq" id="YP_009613042.1">
    <property type="nucleotide sequence ID" value="NC_042019.1"/>
</dbReference>
<dbReference type="KEGG" id="vg:40089412"/>
<sequence length="105" mass="12050">MLLTLSSLLSWLKSNALYLIIMVLMAIMMKNQHDEISTLKNSLESMKSFQTKSYENAKPVTEALLKSPKATKQMEKIAEKKPQLLEKRMNMGFQKLADQLQESTK</sequence>
<protein>
    <submittedName>
        <fullName evidence="1">Uncharacterized protein</fullName>
    </submittedName>
</protein>